<dbReference type="PANTHER" id="PTHR48112">
    <property type="entry name" value="HIGH MOBILITY GROUP PROTEIN DSP1"/>
    <property type="match status" value="1"/>
</dbReference>
<dbReference type="OrthoDB" id="6247875at2759"/>
<feature type="compositionally biased region" description="Polar residues" evidence="3">
    <location>
        <begin position="193"/>
        <end position="220"/>
    </location>
</feature>
<dbReference type="Proteomes" id="UP001150907">
    <property type="component" value="Unassembled WGS sequence"/>
</dbReference>
<dbReference type="Gene3D" id="1.10.30.10">
    <property type="entry name" value="High mobility group box domain"/>
    <property type="match status" value="1"/>
</dbReference>
<dbReference type="PANTHER" id="PTHR48112:SF22">
    <property type="entry name" value="MITOCHONDRIAL TRANSCRIPTION FACTOR A, ISOFORM B"/>
    <property type="match status" value="1"/>
</dbReference>
<keyword evidence="2" id="KW-0539">Nucleus</keyword>
<dbReference type="SMART" id="SM00398">
    <property type="entry name" value="HMG"/>
    <property type="match status" value="1"/>
</dbReference>
<dbReference type="InterPro" id="IPR050342">
    <property type="entry name" value="HMGB"/>
</dbReference>
<dbReference type="SUPFAM" id="SSF47095">
    <property type="entry name" value="HMG-box"/>
    <property type="match status" value="1"/>
</dbReference>
<dbReference type="Pfam" id="PF00505">
    <property type="entry name" value="HMG_box"/>
    <property type="match status" value="1"/>
</dbReference>
<dbReference type="InterPro" id="IPR036910">
    <property type="entry name" value="HMG_box_dom_sf"/>
</dbReference>
<evidence type="ECO:0000256" key="1">
    <source>
        <dbReference type="ARBA" id="ARBA00023125"/>
    </source>
</evidence>
<dbReference type="EMBL" id="JANBQF010000615">
    <property type="protein sequence ID" value="KAJ1999919.1"/>
    <property type="molecule type" value="Genomic_DNA"/>
</dbReference>
<proteinExistence type="predicted"/>
<dbReference type="GO" id="GO:0003677">
    <property type="term" value="F:DNA binding"/>
    <property type="evidence" value="ECO:0007669"/>
    <property type="project" value="UniProtKB-UniRule"/>
</dbReference>
<evidence type="ECO:0000313" key="6">
    <source>
        <dbReference type="Proteomes" id="UP001150907"/>
    </source>
</evidence>
<evidence type="ECO:0000259" key="4">
    <source>
        <dbReference type="PROSITE" id="PS50118"/>
    </source>
</evidence>
<feature type="region of interest" description="Disordered" evidence="3">
    <location>
        <begin position="325"/>
        <end position="351"/>
    </location>
</feature>
<evidence type="ECO:0000256" key="2">
    <source>
        <dbReference type="PROSITE-ProRule" id="PRU00267"/>
    </source>
</evidence>
<name>A0A9W8EH60_9FUNG</name>
<feature type="domain" description="HMG box" evidence="4">
    <location>
        <begin position="241"/>
        <end position="309"/>
    </location>
</feature>
<keyword evidence="6" id="KW-1185">Reference proteome</keyword>
<protein>
    <recommendedName>
        <fullName evidence="4">HMG box domain-containing protein</fullName>
    </recommendedName>
</protein>
<sequence>MSLTPRSTLIPAEYPLSGDNVGDESEVSRRLGVTYIQRTVSVPSDRRLIMIPASIPIPLNSTIAAVLFAPLVGDKTAMESREPFNNTETTVAAHGAAPHNGEIFASLESINDQGTFIRLGTLQSLSDSRRQGEGSKSALANAKPGSTGHLPTVAEESPSLDNLDDDDAHSEDELNDDDVLATNSDVESEALTGETTTPQLPFQPLSTANFSPETFAQTSAAARPSAKRPHEELDAAELERPKKPRNSFFYFRRDYHKQINANGGRAKAKNISGLAGKTWNEMTEEEKDPYKKQAAEDTQRYKRETKQYKEALRRGKRVAKQLEKAVENTTGSGTESVADASRGRSKRRSVSTDCGMVLSRLKPVPMTANLSGQFSGTDILSGMAGLPVTIATDIEHTPSLFNEPMIISVDPNGMISTDMSTPHAYTTVAFGDNAMASGYMGPPLLPATSVQHCPSAYLHDAKHQFAHDQAGVLAHQHPYFQHQPHYEPTQHQWGDISSLFDNFGVPAVSRQLGSDSLLTAFSETGRPALSFMTTEQMSYANHRHESHIDHAMTVLSAHQLNIVTTAISAEAGVGGSEVANTPEHLTGIHPSIPDIEIVDASNSISLPTYSISRRR</sequence>
<dbReference type="GO" id="GO:0005634">
    <property type="term" value="C:nucleus"/>
    <property type="evidence" value="ECO:0007669"/>
    <property type="project" value="UniProtKB-UniRule"/>
</dbReference>
<dbReference type="CDD" id="cd01389">
    <property type="entry name" value="HMG-box_ROX1-like"/>
    <property type="match status" value="1"/>
</dbReference>
<dbReference type="InterPro" id="IPR009071">
    <property type="entry name" value="HMG_box_dom"/>
</dbReference>
<organism evidence="5 6">
    <name type="scientific">Coemansia thaxteri</name>
    <dbReference type="NCBI Taxonomy" id="2663907"/>
    <lineage>
        <taxon>Eukaryota</taxon>
        <taxon>Fungi</taxon>
        <taxon>Fungi incertae sedis</taxon>
        <taxon>Zoopagomycota</taxon>
        <taxon>Kickxellomycotina</taxon>
        <taxon>Kickxellomycetes</taxon>
        <taxon>Kickxellales</taxon>
        <taxon>Kickxellaceae</taxon>
        <taxon>Coemansia</taxon>
    </lineage>
</organism>
<evidence type="ECO:0000256" key="3">
    <source>
        <dbReference type="SAM" id="MobiDB-lite"/>
    </source>
</evidence>
<dbReference type="PROSITE" id="PS50118">
    <property type="entry name" value="HMG_BOX_2"/>
    <property type="match status" value="1"/>
</dbReference>
<feature type="region of interest" description="Disordered" evidence="3">
    <location>
        <begin position="127"/>
        <end position="240"/>
    </location>
</feature>
<feature type="compositionally biased region" description="Acidic residues" evidence="3">
    <location>
        <begin position="162"/>
        <end position="179"/>
    </location>
</feature>
<keyword evidence="1 2" id="KW-0238">DNA-binding</keyword>
<dbReference type="AlphaFoldDB" id="A0A9W8EH60"/>
<gene>
    <name evidence="5" type="ORF">H4R26_004856</name>
</gene>
<reference evidence="5" key="1">
    <citation type="submission" date="2022-07" db="EMBL/GenBank/DDBJ databases">
        <title>Phylogenomic reconstructions and comparative analyses of Kickxellomycotina fungi.</title>
        <authorList>
            <person name="Reynolds N.K."/>
            <person name="Stajich J.E."/>
            <person name="Barry K."/>
            <person name="Grigoriev I.V."/>
            <person name="Crous P."/>
            <person name="Smith M.E."/>
        </authorList>
    </citation>
    <scope>NUCLEOTIDE SEQUENCE</scope>
    <source>
        <strain evidence="5">IMI 214461</strain>
    </source>
</reference>
<accession>A0A9W8EH60</accession>
<comment type="caution">
    <text evidence="5">The sequence shown here is derived from an EMBL/GenBank/DDBJ whole genome shotgun (WGS) entry which is preliminary data.</text>
</comment>
<feature type="compositionally biased region" description="Basic and acidic residues" evidence="3">
    <location>
        <begin position="228"/>
        <end position="240"/>
    </location>
</feature>
<evidence type="ECO:0000313" key="5">
    <source>
        <dbReference type="EMBL" id="KAJ1999919.1"/>
    </source>
</evidence>
<feature type="DNA-binding region" description="HMG box" evidence="2">
    <location>
        <begin position="241"/>
        <end position="309"/>
    </location>
</feature>